<dbReference type="AlphaFoldDB" id="A0A914RBA0"/>
<name>A0A914RBA0_PAREQ</name>
<evidence type="ECO:0000313" key="2">
    <source>
        <dbReference type="WBParaSite" id="PEQ_0000199001-mRNA-1"/>
    </source>
</evidence>
<evidence type="ECO:0000313" key="1">
    <source>
        <dbReference type="Proteomes" id="UP000887564"/>
    </source>
</evidence>
<sequence length="123" mass="13391">MLVDVVVIVVVVVAAAAAAAAVFAAAAAAPTVFLRLTSFDFFQGFNFKVVVWRRPFASFSLFSTLPIKILSVSKCFTVADASLVSERGFRKVCFAQLRSFIESCVICWLLQCAISPTVFHAYL</sequence>
<keyword evidence="1" id="KW-1185">Reference proteome</keyword>
<organism evidence="1 2">
    <name type="scientific">Parascaris equorum</name>
    <name type="common">Equine roundworm</name>
    <dbReference type="NCBI Taxonomy" id="6256"/>
    <lineage>
        <taxon>Eukaryota</taxon>
        <taxon>Metazoa</taxon>
        <taxon>Ecdysozoa</taxon>
        <taxon>Nematoda</taxon>
        <taxon>Chromadorea</taxon>
        <taxon>Rhabditida</taxon>
        <taxon>Spirurina</taxon>
        <taxon>Ascaridomorpha</taxon>
        <taxon>Ascaridoidea</taxon>
        <taxon>Ascarididae</taxon>
        <taxon>Parascaris</taxon>
    </lineage>
</organism>
<accession>A0A914RBA0</accession>
<dbReference type="Proteomes" id="UP000887564">
    <property type="component" value="Unplaced"/>
</dbReference>
<dbReference type="WBParaSite" id="PEQ_0000199001-mRNA-1">
    <property type="protein sequence ID" value="PEQ_0000199001-mRNA-1"/>
    <property type="gene ID" value="PEQ_0000199001"/>
</dbReference>
<proteinExistence type="predicted"/>
<protein>
    <submittedName>
        <fullName evidence="2">Secreted protein</fullName>
    </submittedName>
</protein>
<reference evidence="2" key="1">
    <citation type="submission" date="2022-11" db="UniProtKB">
        <authorList>
            <consortium name="WormBaseParasite"/>
        </authorList>
    </citation>
    <scope>IDENTIFICATION</scope>
</reference>